<dbReference type="GO" id="GO:0016787">
    <property type="term" value="F:hydrolase activity"/>
    <property type="evidence" value="ECO:0007669"/>
    <property type="project" value="UniProtKB-KW"/>
</dbReference>
<evidence type="ECO:0000313" key="3">
    <source>
        <dbReference type="EMBL" id="PNH12863.1"/>
    </source>
</evidence>
<dbReference type="Pfam" id="PF00857">
    <property type="entry name" value="Isochorismatase"/>
    <property type="match status" value="1"/>
</dbReference>
<organism evidence="3 4">
    <name type="scientific">Tetrabaena socialis</name>
    <dbReference type="NCBI Taxonomy" id="47790"/>
    <lineage>
        <taxon>Eukaryota</taxon>
        <taxon>Viridiplantae</taxon>
        <taxon>Chlorophyta</taxon>
        <taxon>core chlorophytes</taxon>
        <taxon>Chlorophyceae</taxon>
        <taxon>CS clade</taxon>
        <taxon>Chlamydomonadales</taxon>
        <taxon>Tetrabaenaceae</taxon>
        <taxon>Tetrabaena</taxon>
    </lineage>
</organism>
<dbReference type="Gene3D" id="3.40.50.850">
    <property type="entry name" value="Isochorismatase-like"/>
    <property type="match status" value="1"/>
</dbReference>
<keyword evidence="3" id="KW-0378">Hydrolase</keyword>
<dbReference type="CDD" id="cd00431">
    <property type="entry name" value="cysteine_hydrolases"/>
    <property type="match status" value="1"/>
</dbReference>
<dbReference type="OrthoDB" id="167809at2759"/>
<dbReference type="InterPro" id="IPR036705">
    <property type="entry name" value="Ribosyl_crysJ1_sf"/>
</dbReference>
<comment type="similarity">
    <text evidence="1">Belongs to the isochorismatase family.</text>
</comment>
<protein>
    <submittedName>
        <fullName evidence="3">Peroxyureidoacrylate/ureidoacrylate amidohydrolase RutB</fullName>
    </submittedName>
</protein>
<dbReference type="SUPFAM" id="SSF52499">
    <property type="entry name" value="Isochorismatase-like hydrolases"/>
    <property type="match status" value="1"/>
</dbReference>
<comment type="caution">
    <text evidence="3">The sequence shown here is derived from an EMBL/GenBank/DDBJ whole genome shotgun (WGS) entry which is preliminary data.</text>
</comment>
<evidence type="ECO:0000256" key="1">
    <source>
        <dbReference type="ARBA" id="ARBA00006336"/>
    </source>
</evidence>
<keyword evidence="4" id="KW-1185">Reference proteome</keyword>
<feature type="domain" description="Isochorismatase-like" evidence="2">
    <location>
        <begin position="9"/>
        <end position="122"/>
    </location>
</feature>
<dbReference type="Proteomes" id="UP000236333">
    <property type="component" value="Unassembled WGS sequence"/>
</dbReference>
<reference evidence="3 4" key="1">
    <citation type="journal article" date="2017" name="Mol. Biol. Evol.">
        <title>The 4-celled Tetrabaena socialis nuclear genome reveals the essential components for genetic control of cell number at the origin of multicellularity in the volvocine lineage.</title>
        <authorList>
            <person name="Featherston J."/>
            <person name="Arakaki Y."/>
            <person name="Hanschen E.R."/>
            <person name="Ferris P.J."/>
            <person name="Michod R.E."/>
            <person name="Olson B.J.S.C."/>
            <person name="Nozaki H."/>
            <person name="Durand P.M."/>
        </authorList>
    </citation>
    <scope>NUCLEOTIDE SEQUENCE [LARGE SCALE GENOMIC DNA]</scope>
    <source>
        <strain evidence="3 4">NIES-571</strain>
    </source>
</reference>
<accession>A0A2J8AK33</accession>
<dbReference type="AlphaFoldDB" id="A0A2J8AK33"/>
<gene>
    <name evidence="3" type="ORF">TSOC_000211</name>
</gene>
<dbReference type="EMBL" id="PGGS01000003">
    <property type="protein sequence ID" value="PNH12863.1"/>
    <property type="molecule type" value="Genomic_DNA"/>
</dbReference>
<name>A0A2J8AK33_9CHLO</name>
<dbReference type="InterPro" id="IPR000868">
    <property type="entry name" value="Isochorismatase-like_dom"/>
</dbReference>
<dbReference type="PANTHER" id="PTHR47044">
    <property type="entry name" value="OS02G0276400 PROTEIN"/>
    <property type="match status" value="1"/>
</dbReference>
<sequence length="273" mass="28604">MLPSDVPTTCLIVVDMQNDFCLPTSPLCVAGAMGCLAACKLAVEAARAKHLPVIWVIREHHTSGVDVEYTRAHLFKDGAGSTVPGSEGADLVAGLEVGPGELVVVKKRFSGFLHTHLDLVLRWGNTCLTSFSAAKHHDPASGSLAQAMRKQAKFSAESQSNGALMRIAPLAVWGCRLSDPDLAAAAIADAQLTHPHAVPQHANAAYCVALKHLIGAPGDAQGAAAAATAWATAHACSEVTGWLKEALGSGPGHAVNHNIGHVRHAFFYAFRHL</sequence>
<evidence type="ECO:0000259" key="2">
    <source>
        <dbReference type="Pfam" id="PF00857"/>
    </source>
</evidence>
<feature type="non-terminal residue" evidence="3">
    <location>
        <position position="273"/>
    </location>
</feature>
<evidence type="ECO:0000313" key="4">
    <source>
        <dbReference type="Proteomes" id="UP000236333"/>
    </source>
</evidence>
<dbReference type="InterPro" id="IPR036380">
    <property type="entry name" value="Isochorismatase-like_sf"/>
</dbReference>
<dbReference type="SUPFAM" id="SSF101478">
    <property type="entry name" value="ADP-ribosylglycohydrolase"/>
    <property type="match status" value="1"/>
</dbReference>
<proteinExistence type="inferred from homology"/>